<dbReference type="EMBL" id="KL584777">
    <property type="protein sequence ID" value="KEQ91551.1"/>
    <property type="molecule type" value="Genomic_DNA"/>
</dbReference>
<dbReference type="STRING" id="1043005.A0A074YXI9"/>
<organism evidence="2 3">
    <name type="scientific">Aureobasidium subglaciale (strain EXF-2481)</name>
    <name type="common">Aureobasidium pullulans var. subglaciale</name>
    <dbReference type="NCBI Taxonomy" id="1043005"/>
    <lineage>
        <taxon>Eukaryota</taxon>
        <taxon>Fungi</taxon>
        <taxon>Dikarya</taxon>
        <taxon>Ascomycota</taxon>
        <taxon>Pezizomycotina</taxon>
        <taxon>Dothideomycetes</taxon>
        <taxon>Dothideomycetidae</taxon>
        <taxon>Dothideales</taxon>
        <taxon>Saccotheciaceae</taxon>
        <taxon>Aureobasidium</taxon>
    </lineage>
</organism>
<dbReference type="InParanoid" id="A0A074YXI9"/>
<protein>
    <submittedName>
        <fullName evidence="2">Uncharacterized protein</fullName>
    </submittedName>
</protein>
<evidence type="ECO:0000313" key="3">
    <source>
        <dbReference type="Proteomes" id="UP000030641"/>
    </source>
</evidence>
<dbReference type="Proteomes" id="UP000030641">
    <property type="component" value="Unassembled WGS sequence"/>
</dbReference>
<gene>
    <name evidence="2" type="ORF">AUEXF2481DRAFT_8418</name>
</gene>
<dbReference type="RefSeq" id="XP_013340003.1">
    <property type="nucleotide sequence ID" value="XM_013484549.1"/>
</dbReference>
<keyword evidence="3" id="KW-1185">Reference proteome</keyword>
<feature type="compositionally biased region" description="Pro residues" evidence="1">
    <location>
        <begin position="358"/>
        <end position="373"/>
    </location>
</feature>
<name>A0A074YXI9_AURSE</name>
<dbReference type="AlphaFoldDB" id="A0A074YXI9"/>
<reference evidence="2 3" key="1">
    <citation type="journal article" date="2014" name="BMC Genomics">
        <title>Genome sequencing of four Aureobasidium pullulans varieties: biotechnological potential, stress tolerance, and description of new species.</title>
        <authorList>
            <person name="Gostin Ar C."/>
            <person name="Ohm R.A."/>
            <person name="Kogej T."/>
            <person name="Sonjak S."/>
            <person name="Turk M."/>
            <person name="Zajc J."/>
            <person name="Zalar P."/>
            <person name="Grube M."/>
            <person name="Sun H."/>
            <person name="Han J."/>
            <person name="Sharma A."/>
            <person name="Chiniquy J."/>
            <person name="Ngan C.Y."/>
            <person name="Lipzen A."/>
            <person name="Barry K."/>
            <person name="Grigoriev I.V."/>
            <person name="Gunde-Cimerman N."/>
        </authorList>
    </citation>
    <scope>NUCLEOTIDE SEQUENCE [LARGE SCALE GENOMIC DNA]</scope>
    <source>
        <strain evidence="2 3">EXF-2481</strain>
    </source>
</reference>
<feature type="region of interest" description="Disordered" evidence="1">
    <location>
        <begin position="354"/>
        <end position="373"/>
    </location>
</feature>
<feature type="region of interest" description="Disordered" evidence="1">
    <location>
        <begin position="257"/>
        <end position="284"/>
    </location>
</feature>
<proteinExistence type="predicted"/>
<accession>A0A074YXI9</accession>
<feature type="compositionally biased region" description="Basic and acidic residues" evidence="1">
    <location>
        <begin position="257"/>
        <end position="267"/>
    </location>
</feature>
<dbReference type="HOGENOM" id="CLU_508030_0_0_1"/>
<feature type="region of interest" description="Disordered" evidence="1">
    <location>
        <begin position="206"/>
        <end position="231"/>
    </location>
</feature>
<dbReference type="OrthoDB" id="3861799at2759"/>
<evidence type="ECO:0000313" key="2">
    <source>
        <dbReference type="EMBL" id="KEQ91551.1"/>
    </source>
</evidence>
<evidence type="ECO:0000256" key="1">
    <source>
        <dbReference type="SAM" id="MobiDB-lite"/>
    </source>
</evidence>
<dbReference type="GeneID" id="25371795"/>
<sequence>MSAHPLCEPRVVFPQRPRLDRLSRLEALAVVATSPPGTWEAGSPVYLSTQSAPGVHFVQPIPPPAYALPLPAGWTADAGGPQSELMTLVLQYTAEIAHTLQDLVGPIIGLHRNVAFTNVRLSRVITWCEDFITRIVANTSTFAWHVRQAEDEVAASSIHAIQARTDLAAIEHELRNGMVPFVPANIWHRRFVNLFIQLRRLAGELSPPRPATDYTPGHRRRDAISAGSGSQDLDIPDLAAVGEDDAVLFDTVYDSDGNHVSRSDSDGGHPGGVEPDDDDEMSDARACDDAGRVLGAPNVHLFFLPALRVHSTISPSDIINVDIIMVYHSYKSFDPRKMSTSDLIDLFAGRSTLGIRSPSPPPPPPTPPHPPQVVPAGLPCLWHGCDANFSGPNNANDLFMLLLWPQLRAGDWAEREAVLRIQDNAIHYIGPIDLNTLDVSSLLHPKEDDKTTQNGIYAASINKFIYFIHALTVYAPAINDRTEHDDLTWWDHRRGILMSPPLRRQGVQWLLQDREELEELAIKYPDASVMLSGRVF</sequence>